<comment type="caution">
    <text evidence="2">The sequence shown here is derived from an EMBL/GenBank/DDBJ whole genome shotgun (WGS) entry which is preliminary data.</text>
</comment>
<feature type="region of interest" description="Disordered" evidence="1">
    <location>
        <begin position="1"/>
        <end position="36"/>
    </location>
</feature>
<gene>
    <name evidence="2" type="ORF">ABT404_31040</name>
</gene>
<protein>
    <submittedName>
        <fullName evidence="2">Metal ABC transporter permease</fullName>
    </submittedName>
</protein>
<dbReference type="EMBL" id="JBEPEK010000279">
    <property type="protein sequence ID" value="MER7183860.1"/>
    <property type="molecule type" value="Genomic_DNA"/>
</dbReference>
<sequence>PLARRRARAAAARRPAGDPAECAIPATRGAADEVGV</sequence>
<reference evidence="2 3" key="1">
    <citation type="submission" date="2024-06" db="EMBL/GenBank/DDBJ databases">
        <title>The Natural Products Discovery Center: Release of the First 8490 Sequenced Strains for Exploring Actinobacteria Biosynthetic Diversity.</title>
        <authorList>
            <person name="Kalkreuter E."/>
            <person name="Kautsar S.A."/>
            <person name="Yang D."/>
            <person name="Bader C.D."/>
            <person name="Teijaro C.N."/>
            <person name="Fluegel L."/>
            <person name="Davis C.M."/>
            <person name="Simpson J.R."/>
            <person name="Lauterbach L."/>
            <person name="Steele A.D."/>
            <person name="Gui C."/>
            <person name="Meng S."/>
            <person name="Li G."/>
            <person name="Viehrig K."/>
            <person name="Ye F."/>
            <person name="Su P."/>
            <person name="Kiefer A.F."/>
            <person name="Nichols A."/>
            <person name="Cepeda A.J."/>
            <person name="Yan W."/>
            <person name="Fan B."/>
            <person name="Jiang Y."/>
            <person name="Adhikari A."/>
            <person name="Zheng C.-J."/>
            <person name="Schuster L."/>
            <person name="Cowan T.M."/>
            <person name="Smanski M.J."/>
            <person name="Chevrette M.G."/>
            <person name="De Carvalho L.P.S."/>
            <person name="Shen B."/>
        </authorList>
    </citation>
    <scope>NUCLEOTIDE SEQUENCE [LARGE SCALE GENOMIC DNA]</scope>
    <source>
        <strain evidence="2 3">NPDC000234</strain>
    </source>
</reference>
<keyword evidence="3" id="KW-1185">Reference proteome</keyword>
<feature type="non-terminal residue" evidence="2">
    <location>
        <position position="1"/>
    </location>
</feature>
<evidence type="ECO:0000256" key="1">
    <source>
        <dbReference type="SAM" id="MobiDB-lite"/>
    </source>
</evidence>
<accession>A0ABV1X4B2</accession>
<evidence type="ECO:0000313" key="3">
    <source>
        <dbReference type="Proteomes" id="UP001474181"/>
    </source>
</evidence>
<dbReference type="Proteomes" id="UP001474181">
    <property type="component" value="Unassembled WGS sequence"/>
</dbReference>
<organism evidence="2 3">
    <name type="scientific">Streptomyces hyaluromycini</name>
    <dbReference type="NCBI Taxonomy" id="1377993"/>
    <lineage>
        <taxon>Bacteria</taxon>
        <taxon>Bacillati</taxon>
        <taxon>Actinomycetota</taxon>
        <taxon>Actinomycetes</taxon>
        <taxon>Kitasatosporales</taxon>
        <taxon>Streptomycetaceae</taxon>
        <taxon>Streptomyces</taxon>
    </lineage>
</organism>
<evidence type="ECO:0000313" key="2">
    <source>
        <dbReference type="EMBL" id="MER7183860.1"/>
    </source>
</evidence>
<name>A0ABV1X4B2_9ACTN</name>
<proteinExistence type="predicted"/>